<comment type="caution">
    <text evidence="1">The sequence shown here is derived from an EMBL/GenBank/DDBJ whole genome shotgun (WGS) entry which is preliminary data.</text>
</comment>
<dbReference type="AlphaFoldDB" id="A0A1C7LW51"/>
<accession>A0A1C7LW51</accession>
<proteinExistence type="predicted"/>
<protein>
    <submittedName>
        <fullName evidence="1">Uncharacterized protein</fullName>
    </submittedName>
</protein>
<keyword evidence="2" id="KW-1185">Reference proteome</keyword>
<evidence type="ECO:0000313" key="1">
    <source>
        <dbReference type="EMBL" id="OBZ67034.1"/>
    </source>
</evidence>
<organism evidence="1 2">
    <name type="scientific">Grifola frondosa</name>
    <name type="common">Maitake</name>
    <name type="synonym">Polyporus frondosus</name>
    <dbReference type="NCBI Taxonomy" id="5627"/>
    <lineage>
        <taxon>Eukaryota</taxon>
        <taxon>Fungi</taxon>
        <taxon>Dikarya</taxon>
        <taxon>Basidiomycota</taxon>
        <taxon>Agaricomycotina</taxon>
        <taxon>Agaricomycetes</taxon>
        <taxon>Polyporales</taxon>
        <taxon>Grifolaceae</taxon>
        <taxon>Grifola</taxon>
    </lineage>
</organism>
<name>A0A1C7LW51_GRIFR</name>
<gene>
    <name evidence="1" type="ORF">A0H81_12796</name>
</gene>
<dbReference type="EMBL" id="LUGG01000025">
    <property type="protein sequence ID" value="OBZ67034.1"/>
    <property type="molecule type" value="Genomic_DNA"/>
</dbReference>
<dbReference type="Proteomes" id="UP000092993">
    <property type="component" value="Unassembled WGS sequence"/>
</dbReference>
<reference evidence="1 2" key="1">
    <citation type="submission" date="2016-03" db="EMBL/GenBank/DDBJ databases">
        <title>Whole genome sequencing of Grifola frondosa 9006-11.</title>
        <authorList>
            <person name="Min B."/>
            <person name="Park H."/>
            <person name="Kim J.-G."/>
            <person name="Cho H."/>
            <person name="Oh Y.-L."/>
            <person name="Kong W.-S."/>
            <person name="Choi I.-G."/>
        </authorList>
    </citation>
    <scope>NUCLEOTIDE SEQUENCE [LARGE SCALE GENOMIC DNA]</scope>
    <source>
        <strain evidence="1 2">9006-11</strain>
    </source>
</reference>
<evidence type="ECO:0000313" key="2">
    <source>
        <dbReference type="Proteomes" id="UP000092993"/>
    </source>
</evidence>
<sequence>MPQVFRSWAVEAGIHCSSGKGRTERKYHSNSTDAEVRKGTRIPSYAGSEHVATISELVCLSPPRLLRYRVLLFRTPLHGPHRGDLNDIPENLGELGASLTRDYPIRALSVNVS</sequence>